<dbReference type="CDD" id="cd01448">
    <property type="entry name" value="TST_Repeat_1"/>
    <property type="match status" value="1"/>
</dbReference>
<dbReference type="PROSITE" id="PS50206">
    <property type="entry name" value="RHODANESE_3"/>
    <property type="match status" value="2"/>
</dbReference>
<feature type="domain" description="Rhodanese" evidence="5">
    <location>
        <begin position="176"/>
        <end position="292"/>
    </location>
</feature>
<evidence type="ECO:0000313" key="6">
    <source>
        <dbReference type="EMBL" id="ODV75354.1"/>
    </source>
</evidence>
<evidence type="ECO:0000256" key="4">
    <source>
        <dbReference type="SAM" id="MobiDB-lite"/>
    </source>
</evidence>
<feature type="region of interest" description="Disordered" evidence="4">
    <location>
        <begin position="187"/>
        <end position="207"/>
    </location>
</feature>
<evidence type="ECO:0000313" key="7">
    <source>
        <dbReference type="Proteomes" id="UP000094389"/>
    </source>
</evidence>
<feature type="domain" description="Rhodanese" evidence="5">
    <location>
        <begin position="40"/>
        <end position="140"/>
    </location>
</feature>
<sequence length="296" mass="32995">MSNKRTIQLITPLAFRGMLSSSRLGARVVPIDGSWYMPNNPRDPVSEFKKERLPNARFFDLDGVKDNESSFPHMLPPVEQFNKSMGELGIEKSDRLVVYDRVGNFSAPRVAWTLQMFGHDNVYLLNNFPLYQKYSYPLETSHVGSVEPTTYESTQFDSDGVLSFEQVLDIVSDESKRSGYTILDARSRGRFTGEDPEPRPGLPSGHAPGAKSLPFSRVLDSDNLFLPKDQLVSIFKELEIPEDKPVIVMCGTGVTACILKAALDSAGYNKGGVQVYDGSWTEYAQRAPEELIVKGD</sequence>
<gene>
    <name evidence="6" type="ORF">CYBJADRAFT_124121</name>
</gene>
<dbReference type="SMART" id="SM00450">
    <property type="entry name" value="RHOD"/>
    <property type="match status" value="2"/>
</dbReference>
<dbReference type="InterPro" id="IPR001763">
    <property type="entry name" value="Rhodanese-like_dom"/>
</dbReference>
<proteinExistence type="predicted"/>
<name>A0A1E4S750_CYBJN</name>
<dbReference type="GO" id="GO:0004792">
    <property type="term" value="F:thiosulfate-cyanide sulfurtransferase activity"/>
    <property type="evidence" value="ECO:0007669"/>
    <property type="project" value="InterPro"/>
</dbReference>
<dbReference type="EMBL" id="KV453926">
    <property type="protein sequence ID" value="ODV75354.1"/>
    <property type="molecule type" value="Genomic_DNA"/>
</dbReference>
<dbReference type="InterPro" id="IPR001307">
    <property type="entry name" value="Thiosulphate_STrfase_CS"/>
</dbReference>
<dbReference type="Gene3D" id="3.40.250.10">
    <property type="entry name" value="Rhodanese-like domain"/>
    <property type="match status" value="2"/>
</dbReference>
<dbReference type="GO" id="GO:0005739">
    <property type="term" value="C:mitochondrion"/>
    <property type="evidence" value="ECO:0007669"/>
    <property type="project" value="TreeGrafter"/>
</dbReference>
<organism evidence="6 7">
    <name type="scientific">Cyberlindnera jadinii (strain ATCC 18201 / CBS 1600 / BCRC 20928 / JCM 3617 / NBRC 0987 / NRRL Y-1542)</name>
    <name type="common">Torula yeast</name>
    <name type="synonym">Candida utilis</name>
    <dbReference type="NCBI Taxonomy" id="983966"/>
    <lineage>
        <taxon>Eukaryota</taxon>
        <taxon>Fungi</taxon>
        <taxon>Dikarya</taxon>
        <taxon>Ascomycota</taxon>
        <taxon>Saccharomycotina</taxon>
        <taxon>Saccharomycetes</taxon>
        <taxon>Phaffomycetales</taxon>
        <taxon>Phaffomycetaceae</taxon>
        <taxon>Cyberlindnera</taxon>
    </lineage>
</organism>
<evidence type="ECO:0000256" key="1">
    <source>
        <dbReference type="ARBA" id="ARBA00022679"/>
    </source>
</evidence>
<dbReference type="CDD" id="cd01449">
    <property type="entry name" value="TST_Repeat_2"/>
    <property type="match status" value="1"/>
</dbReference>
<dbReference type="RefSeq" id="XP_020072393.1">
    <property type="nucleotide sequence ID" value="XM_020212524.1"/>
</dbReference>
<dbReference type="InterPro" id="IPR036873">
    <property type="entry name" value="Rhodanese-like_dom_sf"/>
</dbReference>
<keyword evidence="1 3" id="KW-0808">Transferase</keyword>
<dbReference type="GeneID" id="30986920"/>
<dbReference type="Proteomes" id="UP000094389">
    <property type="component" value="Unassembled WGS sequence"/>
</dbReference>
<dbReference type="AlphaFoldDB" id="A0A1E4S750"/>
<dbReference type="InterPro" id="IPR045078">
    <property type="entry name" value="TST/MPST-like"/>
</dbReference>
<dbReference type="FunFam" id="3.40.250.10:FF:000001">
    <property type="entry name" value="Sulfurtransferase"/>
    <property type="match status" value="1"/>
</dbReference>
<feature type="compositionally biased region" description="Basic and acidic residues" evidence="4">
    <location>
        <begin position="187"/>
        <end position="198"/>
    </location>
</feature>
<accession>A0A1E4S750</accession>
<keyword evidence="2" id="KW-0677">Repeat</keyword>
<evidence type="ECO:0000256" key="2">
    <source>
        <dbReference type="ARBA" id="ARBA00022737"/>
    </source>
</evidence>
<evidence type="ECO:0000259" key="5">
    <source>
        <dbReference type="PROSITE" id="PS50206"/>
    </source>
</evidence>
<dbReference type="SUPFAM" id="SSF52821">
    <property type="entry name" value="Rhodanese/Cell cycle control phosphatase"/>
    <property type="match status" value="2"/>
</dbReference>
<protein>
    <recommendedName>
        <fullName evidence="3">Sulfurtransferase</fullName>
    </recommendedName>
</protein>
<dbReference type="OrthoDB" id="270167at2759"/>
<dbReference type="OMA" id="NNNWFAS"/>
<dbReference type="STRING" id="983966.A0A1E4S750"/>
<dbReference type="PROSITE" id="PS00683">
    <property type="entry name" value="RHODANESE_2"/>
    <property type="match status" value="1"/>
</dbReference>
<reference evidence="6 7" key="1">
    <citation type="journal article" date="2016" name="Proc. Natl. Acad. Sci. U.S.A.">
        <title>Comparative genomics of biotechnologically important yeasts.</title>
        <authorList>
            <person name="Riley R."/>
            <person name="Haridas S."/>
            <person name="Wolfe K.H."/>
            <person name="Lopes M.R."/>
            <person name="Hittinger C.T."/>
            <person name="Goeker M."/>
            <person name="Salamov A.A."/>
            <person name="Wisecaver J.H."/>
            <person name="Long T.M."/>
            <person name="Calvey C.H."/>
            <person name="Aerts A.L."/>
            <person name="Barry K.W."/>
            <person name="Choi C."/>
            <person name="Clum A."/>
            <person name="Coughlan A.Y."/>
            <person name="Deshpande S."/>
            <person name="Douglass A.P."/>
            <person name="Hanson S.J."/>
            <person name="Klenk H.-P."/>
            <person name="LaButti K.M."/>
            <person name="Lapidus A."/>
            <person name="Lindquist E.A."/>
            <person name="Lipzen A.M."/>
            <person name="Meier-Kolthoff J.P."/>
            <person name="Ohm R.A."/>
            <person name="Otillar R.P."/>
            <person name="Pangilinan J.L."/>
            <person name="Peng Y."/>
            <person name="Rokas A."/>
            <person name="Rosa C.A."/>
            <person name="Scheuner C."/>
            <person name="Sibirny A.A."/>
            <person name="Slot J.C."/>
            <person name="Stielow J.B."/>
            <person name="Sun H."/>
            <person name="Kurtzman C.P."/>
            <person name="Blackwell M."/>
            <person name="Grigoriev I.V."/>
            <person name="Jeffries T.W."/>
        </authorList>
    </citation>
    <scope>NUCLEOTIDE SEQUENCE [LARGE SCALE GENOMIC DNA]</scope>
    <source>
        <strain evidence="7">ATCC 18201 / CBS 1600 / BCRC 20928 / JCM 3617 / NBRC 0987 / NRRL Y-1542</strain>
    </source>
</reference>
<evidence type="ECO:0000256" key="3">
    <source>
        <dbReference type="RuleBase" id="RU000507"/>
    </source>
</evidence>
<dbReference type="Pfam" id="PF00581">
    <property type="entry name" value="Rhodanese"/>
    <property type="match status" value="2"/>
</dbReference>
<dbReference type="PANTHER" id="PTHR11364">
    <property type="entry name" value="THIOSULFATE SULFERTANSFERASE"/>
    <property type="match status" value="1"/>
</dbReference>
<keyword evidence="7" id="KW-1185">Reference proteome</keyword>
<dbReference type="PANTHER" id="PTHR11364:SF27">
    <property type="entry name" value="SULFURTRANSFERASE"/>
    <property type="match status" value="1"/>
</dbReference>